<dbReference type="GO" id="GO:0000976">
    <property type="term" value="F:transcription cis-regulatory region binding"/>
    <property type="evidence" value="ECO:0007669"/>
    <property type="project" value="TreeGrafter"/>
</dbReference>
<dbReference type="InterPro" id="IPR001761">
    <property type="entry name" value="Peripla_BP/Lac1_sug-bd_dom"/>
</dbReference>
<organism evidence="6 7">
    <name type="scientific">Paenibacillus ferrarius</name>
    <dbReference type="NCBI Taxonomy" id="1469647"/>
    <lineage>
        <taxon>Bacteria</taxon>
        <taxon>Bacillati</taxon>
        <taxon>Bacillota</taxon>
        <taxon>Bacilli</taxon>
        <taxon>Bacillales</taxon>
        <taxon>Paenibacillaceae</taxon>
        <taxon>Paenibacillus</taxon>
    </lineage>
</organism>
<dbReference type="OrthoDB" id="9799482at2"/>
<reference evidence="7" key="1">
    <citation type="submission" date="2016-07" db="EMBL/GenBank/DDBJ databases">
        <authorList>
            <person name="Florea S."/>
            <person name="Webb J.S."/>
            <person name="Jaromczyk J."/>
            <person name="Schardl C.L."/>
        </authorList>
    </citation>
    <scope>NUCLEOTIDE SEQUENCE [LARGE SCALE GENOMIC DNA]</scope>
    <source>
        <strain evidence="7">CY1</strain>
    </source>
</reference>
<protein>
    <recommendedName>
        <fullName evidence="5">HTH gntR-type domain-containing protein</fullName>
    </recommendedName>
</protein>
<evidence type="ECO:0000256" key="2">
    <source>
        <dbReference type="ARBA" id="ARBA00023015"/>
    </source>
</evidence>
<dbReference type="RefSeq" id="WP_079410027.1">
    <property type="nucleotide sequence ID" value="NZ_MBTG01000005.1"/>
</dbReference>
<dbReference type="InterPro" id="IPR000524">
    <property type="entry name" value="Tscrpt_reg_HTH_GntR"/>
</dbReference>
<dbReference type="PRINTS" id="PR00035">
    <property type="entry name" value="HTHGNTR"/>
</dbReference>
<dbReference type="InterPro" id="IPR028082">
    <property type="entry name" value="Peripla_BP_I"/>
</dbReference>
<dbReference type="PROSITE" id="PS50949">
    <property type="entry name" value="HTH_GNTR"/>
    <property type="match status" value="1"/>
</dbReference>
<dbReference type="InterPro" id="IPR036390">
    <property type="entry name" value="WH_DNA-bd_sf"/>
</dbReference>
<dbReference type="GO" id="GO:0003700">
    <property type="term" value="F:DNA-binding transcription factor activity"/>
    <property type="evidence" value="ECO:0007669"/>
    <property type="project" value="InterPro"/>
</dbReference>
<dbReference type="SUPFAM" id="SSF53822">
    <property type="entry name" value="Periplasmic binding protein-like I"/>
    <property type="match status" value="1"/>
</dbReference>
<keyword evidence="7" id="KW-1185">Reference proteome</keyword>
<dbReference type="SMART" id="SM00345">
    <property type="entry name" value="HTH_GNTR"/>
    <property type="match status" value="1"/>
</dbReference>
<dbReference type="AlphaFoldDB" id="A0A1V4HPH0"/>
<keyword evidence="2" id="KW-0805">Transcription regulation</keyword>
<dbReference type="Gene3D" id="3.40.50.2300">
    <property type="match status" value="2"/>
</dbReference>
<evidence type="ECO:0000259" key="5">
    <source>
        <dbReference type="PROSITE" id="PS50949"/>
    </source>
</evidence>
<accession>A0A1V4HPH0</accession>
<evidence type="ECO:0000313" key="6">
    <source>
        <dbReference type="EMBL" id="OPH59974.1"/>
    </source>
</evidence>
<evidence type="ECO:0000256" key="3">
    <source>
        <dbReference type="ARBA" id="ARBA00023125"/>
    </source>
</evidence>
<dbReference type="PANTHER" id="PTHR30146">
    <property type="entry name" value="LACI-RELATED TRANSCRIPTIONAL REPRESSOR"/>
    <property type="match status" value="1"/>
</dbReference>
<evidence type="ECO:0000256" key="4">
    <source>
        <dbReference type="ARBA" id="ARBA00023163"/>
    </source>
</evidence>
<dbReference type="Gene3D" id="1.10.10.10">
    <property type="entry name" value="Winged helix-like DNA-binding domain superfamily/Winged helix DNA-binding domain"/>
    <property type="match status" value="1"/>
</dbReference>
<dbReference type="STRING" id="1469647.BC351_18810"/>
<keyword evidence="4" id="KW-0804">Transcription</keyword>
<sequence length="373" mass="42450">MEVHLYEQLYRHIVQEIQIGKLKSGDRVSSEKELAEQFGVSRITSKKALEKLAEAGVIKRIQGKGSFVAHGTAGELEQKRHWEERIIRMPEENGRQLIGFIISNFSDEFGLQLLRSMEKQSAEHKYDLIIKRTWGSREEEERAIQLLGSLGIKGLIVTPIHGEHYNEGLLRLVLDKFPVVLVDRYLKGIPVCSVYTDNKKAAKELTLHLIERGHEQIAFLSPPVENTSTLEERLLGYTLAFTQEGLKLNEDYCLTNLKGILPINMHGTASESDKNTVKHFLEQYSDVKAFVVSEYLVATMLAQVIDALGRSLDDYDIVCFDSLNDHFGKPIFTHIQQDEKRMGEEAVRLLVSQLSGEAVPEQRIIEHRMVVKK</sequence>
<name>A0A1V4HPH0_9BACL</name>
<keyword evidence="1" id="KW-0678">Repressor</keyword>
<dbReference type="EMBL" id="MBTG01000005">
    <property type="protein sequence ID" value="OPH59974.1"/>
    <property type="molecule type" value="Genomic_DNA"/>
</dbReference>
<keyword evidence="3" id="KW-0238">DNA-binding</keyword>
<comment type="caution">
    <text evidence="6">The sequence shown here is derived from an EMBL/GenBank/DDBJ whole genome shotgun (WGS) entry which is preliminary data.</text>
</comment>
<evidence type="ECO:0000313" key="7">
    <source>
        <dbReference type="Proteomes" id="UP000190626"/>
    </source>
</evidence>
<dbReference type="SUPFAM" id="SSF46785">
    <property type="entry name" value="Winged helix' DNA-binding domain"/>
    <property type="match status" value="1"/>
</dbReference>
<gene>
    <name evidence="6" type="ORF">BC351_18810</name>
</gene>
<dbReference type="PANTHER" id="PTHR30146:SF95">
    <property type="entry name" value="RIBOSE OPERON REPRESSOR"/>
    <property type="match status" value="1"/>
</dbReference>
<evidence type="ECO:0000256" key="1">
    <source>
        <dbReference type="ARBA" id="ARBA00022491"/>
    </source>
</evidence>
<dbReference type="Pfam" id="PF00392">
    <property type="entry name" value="GntR"/>
    <property type="match status" value="1"/>
</dbReference>
<feature type="domain" description="HTH gntR-type" evidence="5">
    <location>
        <begin position="3"/>
        <end position="71"/>
    </location>
</feature>
<dbReference type="CDD" id="cd06267">
    <property type="entry name" value="PBP1_LacI_sugar_binding-like"/>
    <property type="match status" value="1"/>
</dbReference>
<dbReference type="InterPro" id="IPR036388">
    <property type="entry name" value="WH-like_DNA-bd_sf"/>
</dbReference>
<dbReference type="CDD" id="cd07377">
    <property type="entry name" value="WHTH_GntR"/>
    <property type="match status" value="1"/>
</dbReference>
<dbReference type="Pfam" id="PF00532">
    <property type="entry name" value="Peripla_BP_1"/>
    <property type="match status" value="1"/>
</dbReference>
<dbReference type="Proteomes" id="UP000190626">
    <property type="component" value="Unassembled WGS sequence"/>
</dbReference>
<proteinExistence type="predicted"/>